<comment type="caution">
    <text evidence="2">The sequence shown here is derived from an EMBL/GenBank/DDBJ whole genome shotgun (WGS) entry which is preliminary data.</text>
</comment>
<gene>
    <name evidence="2" type="ORF">GSLYS_00005247001</name>
</gene>
<protein>
    <submittedName>
        <fullName evidence="2">Uncharacterized protein</fullName>
    </submittedName>
</protein>
<dbReference type="Proteomes" id="UP001497497">
    <property type="component" value="Unassembled WGS sequence"/>
</dbReference>
<organism evidence="2 3">
    <name type="scientific">Lymnaea stagnalis</name>
    <name type="common">Great pond snail</name>
    <name type="synonym">Helix stagnalis</name>
    <dbReference type="NCBI Taxonomy" id="6523"/>
    <lineage>
        <taxon>Eukaryota</taxon>
        <taxon>Metazoa</taxon>
        <taxon>Spiralia</taxon>
        <taxon>Lophotrochozoa</taxon>
        <taxon>Mollusca</taxon>
        <taxon>Gastropoda</taxon>
        <taxon>Heterobranchia</taxon>
        <taxon>Euthyneura</taxon>
        <taxon>Panpulmonata</taxon>
        <taxon>Hygrophila</taxon>
        <taxon>Lymnaeoidea</taxon>
        <taxon>Lymnaeidae</taxon>
        <taxon>Lymnaea</taxon>
    </lineage>
</organism>
<feature type="non-terminal residue" evidence="2">
    <location>
        <position position="1"/>
    </location>
</feature>
<name>A0AAV2HCK6_LYMST</name>
<keyword evidence="1" id="KW-1133">Transmembrane helix</keyword>
<evidence type="ECO:0000313" key="2">
    <source>
        <dbReference type="EMBL" id="CAL1531152.1"/>
    </source>
</evidence>
<keyword evidence="3" id="KW-1185">Reference proteome</keyword>
<accession>A0AAV2HCK6</accession>
<dbReference type="EMBL" id="CAXITT010000082">
    <property type="protein sequence ID" value="CAL1531152.1"/>
    <property type="molecule type" value="Genomic_DNA"/>
</dbReference>
<evidence type="ECO:0000256" key="1">
    <source>
        <dbReference type="SAM" id="Phobius"/>
    </source>
</evidence>
<feature type="transmembrane region" description="Helical" evidence="1">
    <location>
        <begin position="100"/>
        <end position="125"/>
    </location>
</feature>
<reference evidence="2 3" key="1">
    <citation type="submission" date="2024-04" db="EMBL/GenBank/DDBJ databases">
        <authorList>
            <consortium name="Genoscope - CEA"/>
            <person name="William W."/>
        </authorList>
    </citation>
    <scope>NUCLEOTIDE SEQUENCE [LARGE SCALE GENOMIC DNA]</scope>
</reference>
<sequence>CRTDKVYPCAQCRFQVKYNFIYYIYTDYTITHDNLKISNDPIYYKTTCTLKIARRNLTHGVYDIDVIISPNITGGDNDMKYGAKTTIHVNPADQFQGVSIVSIGAFITIIVSGAVCFISICCVVVHKRQQGGNHLLDMCLTCTQHKKVNTGYDEINDGYILAVQDAYQGQEQYVRDSYMQIESTLQSNFEGTEINGHIQEYNSPDIDIFVPFQVEEPDNTDIQEDSYEEDSFSIDTISSANGNDMIAISTDKITIGDVCDTLIAQNIHFKEERINLATVANSEIGLPMENYVGIEDGNIIIKK</sequence>
<keyword evidence="1" id="KW-0812">Transmembrane</keyword>
<keyword evidence="1" id="KW-0472">Membrane</keyword>
<evidence type="ECO:0000313" key="3">
    <source>
        <dbReference type="Proteomes" id="UP001497497"/>
    </source>
</evidence>
<proteinExistence type="predicted"/>
<dbReference type="AlphaFoldDB" id="A0AAV2HCK6"/>